<keyword evidence="1" id="KW-0812">Transmembrane</keyword>
<dbReference type="EMBL" id="FUWX01000055">
    <property type="protein sequence ID" value="SKA13289.1"/>
    <property type="molecule type" value="Genomic_DNA"/>
</dbReference>
<keyword evidence="1" id="KW-1133">Transmembrane helix</keyword>
<dbReference type="RefSeq" id="WP_078695030.1">
    <property type="nucleotide sequence ID" value="NZ_FUWX01000055.1"/>
</dbReference>
<keyword evidence="3" id="KW-1185">Reference proteome</keyword>
<evidence type="ECO:0000313" key="2">
    <source>
        <dbReference type="EMBL" id="SKA13289.1"/>
    </source>
</evidence>
<keyword evidence="1" id="KW-0472">Membrane</keyword>
<evidence type="ECO:0000313" key="3">
    <source>
        <dbReference type="Proteomes" id="UP000191153"/>
    </source>
</evidence>
<reference evidence="2 3" key="1">
    <citation type="submission" date="2017-02" db="EMBL/GenBank/DDBJ databases">
        <authorList>
            <person name="Peterson S.W."/>
        </authorList>
    </citation>
    <scope>NUCLEOTIDE SEQUENCE [LARGE SCALE GENOMIC DNA]</scope>
    <source>
        <strain evidence="2 3">ATCC 700028</strain>
    </source>
</reference>
<dbReference type="AlphaFoldDB" id="A0A1T4RBH8"/>
<name>A0A1T4RBH8_9FUSO</name>
<evidence type="ECO:0008006" key="4">
    <source>
        <dbReference type="Google" id="ProtNLM"/>
    </source>
</evidence>
<feature type="transmembrane region" description="Helical" evidence="1">
    <location>
        <begin position="7"/>
        <end position="24"/>
    </location>
</feature>
<accession>A0A1T4RBH8</accession>
<gene>
    <name evidence="2" type="ORF">SAMN02745174_02639</name>
</gene>
<organism evidence="2 3">
    <name type="scientific">Cetobacterium ceti</name>
    <dbReference type="NCBI Taxonomy" id="180163"/>
    <lineage>
        <taxon>Bacteria</taxon>
        <taxon>Fusobacteriati</taxon>
        <taxon>Fusobacteriota</taxon>
        <taxon>Fusobacteriia</taxon>
        <taxon>Fusobacteriales</taxon>
        <taxon>Fusobacteriaceae</taxon>
        <taxon>Cetobacterium</taxon>
    </lineage>
</organism>
<protein>
    <recommendedName>
        <fullName evidence="4">CS1 type fimbrial major subunit</fullName>
    </recommendedName>
</protein>
<evidence type="ECO:0000256" key="1">
    <source>
        <dbReference type="SAM" id="Phobius"/>
    </source>
</evidence>
<dbReference type="Proteomes" id="UP000191153">
    <property type="component" value="Unassembled WGS sequence"/>
</dbReference>
<proteinExistence type="predicted"/>
<sequence>MKLNLKNIFFIFIFNFVIGVVAIAKDTNSDKNNQVTVNMKAYYLGNLNITSSGPIDFGNLSKYKPGTYKSTKITIKDTFLDNNLLETSLKVSIPDVAILTNGVTKLKVLPSFSSNIFEEIFCTNLTMNKNTVEFPIYAKINDLSNLTPGLYNGSFTVTAEYDL</sequence>